<dbReference type="SMART" id="SM00471">
    <property type="entry name" value="HDc"/>
    <property type="match status" value="1"/>
</dbReference>
<dbReference type="CDD" id="cd22431">
    <property type="entry name" value="KH-I_RNaseY"/>
    <property type="match status" value="1"/>
</dbReference>
<dbReference type="PANTHER" id="PTHR12826">
    <property type="entry name" value="RIBONUCLEASE Y"/>
    <property type="match status" value="1"/>
</dbReference>
<dbReference type="GO" id="GO:0004521">
    <property type="term" value="F:RNA endonuclease activity"/>
    <property type="evidence" value="ECO:0007669"/>
    <property type="project" value="UniProtKB-UniRule"/>
</dbReference>
<evidence type="ECO:0000256" key="5">
    <source>
        <dbReference type="HAMAP-Rule" id="MF_00335"/>
    </source>
</evidence>
<name>A0A1F5NAU4_9BACT</name>
<proteinExistence type="inferred from homology"/>
<dbReference type="GO" id="GO:0005886">
    <property type="term" value="C:plasma membrane"/>
    <property type="evidence" value="ECO:0007669"/>
    <property type="project" value="UniProtKB-UniRule"/>
</dbReference>
<dbReference type="InterPro" id="IPR004088">
    <property type="entry name" value="KH_dom_type_1"/>
</dbReference>
<evidence type="ECO:0000313" key="9">
    <source>
        <dbReference type="EMBL" id="OGE74811.1"/>
    </source>
</evidence>
<dbReference type="GO" id="GO:0003723">
    <property type="term" value="F:RNA binding"/>
    <property type="evidence" value="ECO:0007669"/>
    <property type="project" value="UniProtKB-UniRule"/>
</dbReference>
<dbReference type="InterPro" id="IPR003607">
    <property type="entry name" value="HD/PDEase_dom"/>
</dbReference>
<keyword evidence="1 5" id="KW-0540">Nuclease</keyword>
<evidence type="ECO:0000256" key="2">
    <source>
        <dbReference type="ARBA" id="ARBA00022759"/>
    </source>
</evidence>
<dbReference type="NCBIfam" id="TIGR03319">
    <property type="entry name" value="RNase_Y"/>
    <property type="match status" value="1"/>
</dbReference>
<dbReference type="Pfam" id="PF01966">
    <property type="entry name" value="HD"/>
    <property type="match status" value="1"/>
</dbReference>
<dbReference type="InterPro" id="IPR006675">
    <property type="entry name" value="HDIG_dom"/>
</dbReference>
<keyword evidence="7" id="KW-0175">Coiled coil</keyword>
<keyword evidence="2 5" id="KW-0255">Endonuclease</keyword>
<dbReference type="InterPro" id="IPR006674">
    <property type="entry name" value="HD_domain"/>
</dbReference>
<evidence type="ECO:0000259" key="8">
    <source>
        <dbReference type="PROSITE" id="PS51831"/>
    </source>
</evidence>
<organism evidence="9 10">
    <name type="scientific">Candidatus Doudnabacteria bacterium RIFCSPHIGHO2_01_52_17</name>
    <dbReference type="NCBI Taxonomy" id="1817820"/>
    <lineage>
        <taxon>Bacteria</taxon>
        <taxon>Candidatus Doudnaibacteriota</taxon>
    </lineage>
</organism>
<feature type="domain" description="HD" evidence="8">
    <location>
        <begin position="321"/>
        <end position="414"/>
    </location>
</feature>
<comment type="function">
    <text evidence="5">Endoribonuclease that initiates mRNA decay.</text>
</comment>
<evidence type="ECO:0000256" key="3">
    <source>
        <dbReference type="ARBA" id="ARBA00022801"/>
    </source>
</evidence>
<reference evidence="9 10" key="1">
    <citation type="journal article" date="2016" name="Nat. Commun.">
        <title>Thousands of microbial genomes shed light on interconnected biogeochemical processes in an aquifer system.</title>
        <authorList>
            <person name="Anantharaman K."/>
            <person name="Brown C.T."/>
            <person name="Hug L.A."/>
            <person name="Sharon I."/>
            <person name="Castelle C.J."/>
            <person name="Probst A.J."/>
            <person name="Thomas B.C."/>
            <person name="Singh A."/>
            <person name="Wilkins M.J."/>
            <person name="Karaoz U."/>
            <person name="Brodie E.L."/>
            <person name="Williams K.H."/>
            <person name="Hubbard S.S."/>
            <person name="Banfield J.F."/>
        </authorList>
    </citation>
    <scope>NUCLEOTIDE SEQUENCE [LARGE SCALE GENOMIC DNA]</scope>
</reference>
<keyword evidence="4 5" id="KW-0694">RNA-binding</keyword>
<dbReference type="InterPro" id="IPR004087">
    <property type="entry name" value="KH_dom"/>
</dbReference>
<dbReference type="Gene3D" id="1.10.3210.10">
    <property type="entry name" value="Hypothetical protein af1432"/>
    <property type="match status" value="1"/>
</dbReference>
<dbReference type="InterPro" id="IPR036612">
    <property type="entry name" value="KH_dom_type_1_sf"/>
</dbReference>
<dbReference type="SMART" id="SM00322">
    <property type="entry name" value="KH"/>
    <property type="match status" value="1"/>
</dbReference>
<evidence type="ECO:0000256" key="6">
    <source>
        <dbReference type="NCBIfam" id="TIGR03319"/>
    </source>
</evidence>
<evidence type="ECO:0000256" key="1">
    <source>
        <dbReference type="ARBA" id="ARBA00022722"/>
    </source>
</evidence>
<protein>
    <recommendedName>
        <fullName evidence="5 6">Ribonuclease Y</fullName>
        <shortName evidence="5">RNase Y</shortName>
        <ecNumber evidence="5 6">3.1.-.-</ecNumber>
    </recommendedName>
</protein>
<keyword evidence="3 5" id="KW-0378">Hydrolase</keyword>
<evidence type="ECO:0000313" key="10">
    <source>
        <dbReference type="Proteomes" id="UP000176547"/>
    </source>
</evidence>
<feature type="coiled-coil region" evidence="7">
    <location>
        <begin position="97"/>
        <end position="138"/>
    </location>
</feature>
<dbReference type="Gene3D" id="3.30.1370.10">
    <property type="entry name" value="K Homology domain, type 1"/>
    <property type="match status" value="1"/>
</dbReference>
<comment type="similarity">
    <text evidence="5">Belongs to the RNase Y family.</text>
</comment>
<dbReference type="PROSITE" id="PS50084">
    <property type="entry name" value="KH_TYPE_1"/>
    <property type="match status" value="1"/>
</dbReference>
<dbReference type="EMBL" id="MFEG01000043">
    <property type="protein sequence ID" value="OGE74811.1"/>
    <property type="molecule type" value="Genomic_DNA"/>
</dbReference>
<dbReference type="Pfam" id="PF00013">
    <property type="entry name" value="KH_1"/>
    <property type="match status" value="1"/>
</dbReference>
<dbReference type="InterPro" id="IPR017705">
    <property type="entry name" value="Ribonuclease_Y"/>
</dbReference>
<dbReference type="NCBIfam" id="TIGR00277">
    <property type="entry name" value="HDIG"/>
    <property type="match status" value="1"/>
</dbReference>
<dbReference type="InterPro" id="IPR022711">
    <property type="entry name" value="RNase_Y_N"/>
</dbReference>
<dbReference type="HAMAP" id="MF_00335">
    <property type="entry name" value="RNase_Y"/>
    <property type="match status" value="1"/>
</dbReference>
<evidence type="ECO:0000256" key="4">
    <source>
        <dbReference type="ARBA" id="ARBA00022884"/>
    </source>
</evidence>
<dbReference type="GO" id="GO:0006402">
    <property type="term" value="P:mRNA catabolic process"/>
    <property type="evidence" value="ECO:0007669"/>
    <property type="project" value="UniProtKB-UniRule"/>
</dbReference>
<dbReference type="PANTHER" id="PTHR12826:SF15">
    <property type="entry name" value="RIBONUCLEASE Y"/>
    <property type="match status" value="1"/>
</dbReference>
<dbReference type="GO" id="GO:0016787">
    <property type="term" value="F:hydrolase activity"/>
    <property type="evidence" value="ECO:0007669"/>
    <property type="project" value="UniProtKB-KW"/>
</dbReference>
<dbReference type="CDD" id="cd00077">
    <property type="entry name" value="HDc"/>
    <property type="match status" value="1"/>
</dbReference>
<dbReference type="Pfam" id="PF12072">
    <property type="entry name" value="RNase_Y_N"/>
    <property type="match status" value="1"/>
</dbReference>
<dbReference type="SUPFAM" id="SSF109604">
    <property type="entry name" value="HD-domain/PDEase-like"/>
    <property type="match status" value="1"/>
</dbReference>
<dbReference type="EC" id="3.1.-.-" evidence="5 6"/>
<dbReference type="AlphaFoldDB" id="A0A1F5NAU4"/>
<evidence type="ECO:0000256" key="7">
    <source>
        <dbReference type="SAM" id="Coils"/>
    </source>
</evidence>
<comment type="caution">
    <text evidence="9">The sequence shown here is derived from an EMBL/GenBank/DDBJ whole genome shotgun (WGS) entry which is preliminary data.</text>
</comment>
<gene>
    <name evidence="5" type="primary">rny</name>
    <name evidence="9" type="ORF">A3K06_00130</name>
</gene>
<dbReference type="PROSITE" id="PS51831">
    <property type="entry name" value="HD"/>
    <property type="match status" value="1"/>
</dbReference>
<sequence length="505" mass="56644">MSSLYFVIAAIAGLAVGYVLRNLLARTKIGGAEGKAEKILEHARQQEKELLLTAKDQAIKITEEAKKQETEFRQQILRTEQRLEKKESDIDERGKELDRGKKDLEAKTEDLKKVKEELQQSREKQLEALEKIAKLSREEAKTLLLDHTEKLMKDDLLALTRKLIAQAREDADREAMDIVTQAVERVSAEVSNETTTSTVTLPNEEMKGRIIGKEGRNIKAFEQMLGVEVIVDESPDTVIISGFNSVRRYVAKVTLEKLIKDGRIHPAKVEEAYEKAKKDVGQMIKEAGEEAVYDLGITSFPPKLVQLIGRLKFRSSYGQNVLKHSIEMAKMGAIMAEEIGADVQTVKQGALLHDIGKALDQDMEGTHVEIGVQIAKKFNLPEKVINAIAAHHGDVEHQSIEAAIVDACDNISGGRPGARKDSFEQYIKRLEELEKIANSFPGVEKSYAIQAGREVRVFVEPAKMDDWAAMKLAREIANRIQSDLKYPGEIKVQVIRELRVVEYAR</sequence>
<dbReference type="Proteomes" id="UP000176547">
    <property type="component" value="Unassembled WGS sequence"/>
</dbReference>
<dbReference type="SUPFAM" id="SSF54791">
    <property type="entry name" value="Eukaryotic type KH-domain (KH-domain type I)"/>
    <property type="match status" value="1"/>
</dbReference>
<accession>A0A1F5NAU4</accession>